<proteinExistence type="predicted"/>
<dbReference type="InterPro" id="IPR011098">
    <property type="entry name" value="G5_dom"/>
</dbReference>
<dbReference type="EMBL" id="JAUSWG010000006">
    <property type="protein sequence ID" value="MDQ0556569.1"/>
    <property type="molecule type" value="Genomic_DNA"/>
</dbReference>
<dbReference type="PROSITE" id="PS51109">
    <property type="entry name" value="G5"/>
    <property type="match status" value="1"/>
</dbReference>
<dbReference type="SUPFAM" id="SSF143985">
    <property type="entry name" value="L,D-transpeptidase pre-catalytic domain-like"/>
    <property type="match status" value="1"/>
</dbReference>
<evidence type="ECO:0000259" key="2">
    <source>
        <dbReference type="PROSITE" id="PS51109"/>
    </source>
</evidence>
<dbReference type="InterPro" id="IPR007391">
    <property type="entry name" value="Vancomycin_resist_VanW"/>
</dbReference>
<organism evidence="3 4">
    <name type="scientific">Paraclostridium ghonii</name>
    <dbReference type="NCBI Taxonomy" id="29358"/>
    <lineage>
        <taxon>Bacteria</taxon>
        <taxon>Bacillati</taxon>
        <taxon>Bacillota</taxon>
        <taxon>Clostridia</taxon>
        <taxon>Peptostreptococcales</taxon>
        <taxon>Peptostreptococcaceae</taxon>
        <taxon>Paraclostridium</taxon>
    </lineage>
</organism>
<keyword evidence="1" id="KW-0732">Signal</keyword>
<dbReference type="Pfam" id="PF12229">
    <property type="entry name" value="PG_binding_4"/>
    <property type="match status" value="1"/>
</dbReference>
<dbReference type="InterPro" id="IPR052913">
    <property type="entry name" value="Glycopeptide_resist_protein"/>
</dbReference>
<accession>A0ABU0N0R3</accession>
<comment type="caution">
    <text evidence="3">The sequence shown here is derived from an EMBL/GenBank/DDBJ whole genome shotgun (WGS) entry which is preliminary data.</text>
</comment>
<dbReference type="Pfam" id="PF04294">
    <property type="entry name" value="VanW"/>
    <property type="match status" value="1"/>
</dbReference>
<sequence length="442" mass="50647">MLYCFGLTYKSYCMSNESKIYKNIYIENIDVSGLTKNDAIKKINDSLYKDKYIKLNYQNKEYDLNLNDINFKFEVEDAADRAISIGRGSDIFTNAKTKLNLRLGKNIKLNVDTTYDENKLKEYIKNLSEEINISPIDSSITIENDKFNVSKEIYGINLNQEKLFNKINKQIMNKDFQNVDIPTESINPKYTYEKLSNINTILGQYETKFNIKNQNRVSNIKLAINKINNVIVDSNEEFSFNNTIGRRSIERGFKSAPIIVNGEMQLGMGGGICQVSSTVYNTVLYSGLEIVQARNHSIPSGYIEKGRDATVSYGNIDLVFKNNYKNPIFIKSEVKGEKIVTIIYGNESDKKIVDIKTEIVQIIKSNIIEKESDELYEGKTKVESKGRDGYKVKTYRVYKNYDGSVVNEELVNESYYPPKSKVIIKGTKKKVDTIKKLNIQTI</sequence>
<dbReference type="Proteomes" id="UP001232584">
    <property type="component" value="Unassembled WGS sequence"/>
</dbReference>
<dbReference type="SMART" id="SM01208">
    <property type="entry name" value="G5"/>
    <property type="match status" value="1"/>
</dbReference>
<dbReference type="Gene3D" id="3.10.20.800">
    <property type="match status" value="1"/>
</dbReference>
<feature type="domain" description="G5" evidence="2">
    <location>
        <begin position="349"/>
        <end position="429"/>
    </location>
</feature>
<dbReference type="Pfam" id="PF07501">
    <property type="entry name" value="G5"/>
    <property type="match status" value="1"/>
</dbReference>
<reference evidence="3 4" key="1">
    <citation type="submission" date="2023-07" db="EMBL/GenBank/DDBJ databases">
        <title>Genomic Encyclopedia of Type Strains, Phase IV (KMG-IV): sequencing the most valuable type-strain genomes for metagenomic binning, comparative biology and taxonomic classification.</title>
        <authorList>
            <person name="Goeker M."/>
        </authorList>
    </citation>
    <scope>NUCLEOTIDE SEQUENCE [LARGE SCALE GENOMIC DNA]</scope>
    <source>
        <strain evidence="3 4">DSM 15049</strain>
    </source>
</reference>
<evidence type="ECO:0000256" key="1">
    <source>
        <dbReference type="ARBA" id="ARBA00022729"/>
    </source>
</evidence>
<dbReference type="PANTHER" id="PTHR35788:SF1">
    <property type="entry name" value="EXPORTED PROTEIN"/>
    <property type="match status" value="1"/>
</dbReference>
<protein>
    <submittedName>
        <fullName evidence="3">Vancomycin resistance protein YoaR</fullName>
    </submittedName>
</protein>
<name>A0ABU0N0R3_9FIRM</name>
<dbReference type="InterPro" id="IPR022029">
    <property type="entry name" value="YoaR-like_PG-bd"/>
</dbReference>
<keyword evidence="4" id="KW-1185">Reference proteome</keyword>
<evidence type="ECO:0000313" key="3">
    <source>
        <dbReference type="EMBL" id="MDQ0556569.1"/>
    </source>
</evidence>
<dbReference type="Gene3D" id="2.20.230.10">
    <property type="entry name" value="Resuscitation-promoting factor rpfb"/>
    <property type="match status" value="1"/>
</dbReference>
<evidence type="ECO:0000313" key="4">
    <source>
        <dbReference type="Proteomes" id="UP001232584"/>
    </source>
</evidence>
<dbReference type="InterPro" id="IPR038054">
    <property type="entry name" value="LD_TPept-like_central_sf"/>
</dbReference>
<gene>
    <name evidence="3" type="ORF">QOZ92_001683</name>
</gene>
<dbReference type="PANTHER" id="PTHR35788">
    <property type="entry name" value="EXPORTED PROTEIN-RELATED"/>
    <property type="match status" value="1"/>
</dbReference>